<protein>
    <submittedName>
        <fullName evidence="2">Cupredoxin superfamily protein isoform 3</fullName>
    </submittedName>
</protein>
<dbReference type="Proteomes" id="UP000593562">
    <property type="component" value="Unassembled WGS sequence"/>
</dbReference>
<dbReference type="EMBL" id="JAAARO010000015">
    <property type="protein sequence ID" value="KAF5735349.1"/>
    <property type="molecule type" value="Genomic_DNA"/>
</dbReference>
<keyword evidence="1" id="KW-0732">Signal</keyword>
<dbReference type="InParanoid" id="A0A7J7CMU2"/>
<name>A0A7J7CMU2_TRIWF</name>
<dbReference type="AlphaFoldDB" id="A0A7J7CMU2"/>
<proteinExistence type="predicted"/>
<gene>
    <name evidence="2" type="ORF">HS088_TW15G00851</name>
</gene>
<sequence length="80" mass="8638">MKISSMLLQLLSLLCLVPHFVQSTTILVDGVSEWQDPSVHVGDTVSGGGGATCRRTDWSILRCNSFAVKTGEAEAELKFV</sequence>
<organism evidence="2 3">
    <name type="scientific">Tripterygium wilfordii</name>
    <name type="common">Thunder God vine</name>
    <dbReference type="NCBI Taxonomy" id="458696"/>
    <lineage>
        <taxon>Eukaryota</taxon>
        <taxon>Viridiplantae</taxon>
        <taxon>Streptophyta</taxon>
        <taxon>Embryophyta</taxon>
        <taxon>Tracheophyta</taxon>
        <taxon>Spermatophyta</taxon>
        <taxon>Magnoliopsida</taxon>
        <taxon>eudicotyledons</taxon>
        <taxon>Gunneridae</taxon>
        <taxon>Pentapetalae</taxon>
        <taxon>rosids</taxon>
        <taxon>fabids</taxon>
        <taxon>Celastrales</taxon>
        <taxon>Celastraceae</taxon>
        <taxon>Tripterygium</taxon>
    </lineage>
</organism>
<evidence type="ECO:0000313" key="3">
    <source>
        <dbReference type="Proteomes" id="UP000593562"/>
    </source>
</evidence>
<evidence type="ECO:0000256" key="1">
    <source>
        <dbReference type="SAM" id="SignalP"/>
    </source>
</evidence>
<reference evidence="2 3" key="1">
    <citation type="journal article" date="2020" name="Nat. Commun.">
        <title>Genome of Tripterygium wilfordii and identification of cytochrome P450 involved in triptolide biosynthesis.</title>
        <authorList>
            <person name="Tu L."/>
            <person name="Su P."/>
            <person name="Zhang Z."/>
            <person name="Gao L."/>
            <person name="Wang J."/>
            <person name="Hu T."/>
            <person name="Zhou J."/>
            <person name="Zhang Y."/>
            <person name="Zhao Y."/>
            <person name="Liu Y."/>
            <person name="Song Y."/>
            <person name="Tong Y."/>
            <person name="Lu Y."/>
            <person name="Yang J."/>
            <person name="Xu C."/>
            <person name="Jia M."/>
            <person name="Peters R.J."/>
            <person name="Huang L."/>
            <person name="Gao W."/>
        </authorList>
    </citation>
    <scope>NUCLEOTIDE SEQUENCE [LARGE SCALE GENOMIC DNA]</scope>
    <source>
        <strain evidence="3">cv. XIE 37</strain>
        <tissue evidence="2">Leaf</tissue>
    </source>
</reference>
<accession>A0A7J7CMU2</accession>
<feature type="chain" id="PRO_5029698065" evidence="1">
    <location>
        <begin position="24"/>
        <end position="80"/>
    </location>
</feature>
<comment type="caution">
    <text evidence="2">The sequence shown here is derived from an EMBL/GenBank/DDBJ whole genome shotgun (WGS) entry which is preliminary data.</text>
</comment>
<evidence type="ECO:0000313" key="2">
    <source>
        <dbReference type="EMBL" id="KAF5735349.1"/>
    </source>
</evidence>
<keyword evidence="3" id="KW-1185">Reference proteome</keyword>
<feature type="signal peptide" evidence="1">
    <location>
        <begin position="1"/>
        <end position="23"/>
    </location>
</feature>